<dbReference type="GO" id="GO:0005829">
    <property type="term" value="C:cytosol"/>
    <property type="evidence" value="ECO:0007669"/>
    <property type="project" value="TreeGrafter"/>
</dbReference>
<dbReference type="KEGG" id="eri:EEI45_01585"/>
<dbReference type="SFLD" id="SFLDS00003">
    <property type="entry name" value="Haloacid_Dehalogenase"/>
    <property type="match status" value="1"/>
</dbReference>
<dbReference type="PANTHER" id="PTHR10000:SF53">
    <property type="entry name" value="5-AMINO-6-(5-PHOSPHO-D-RIBITYLAMINO)URACIL PHOSPHATASE YBJI-RELATED"/>
    <property type="match status" value="1"/>
</dbReference>
<dbReference type="AlphaFoldDB" id="A0A3S8RL55"/>
<evidence type="ECO:0000313" key="1">
    <source>
        <dbReference type="EMBL" id="AZK43654.1"/>
    </source>
</evidence>
<dbReference type="NCBIfam" id="TIGR01484">
    <property type="entry name" value="HAD-SF-IIB"/>
    <property type="match status" value="1"/>
</dbReference>
<name>A0A3S8RL55_9FIRM</name>
<dbReference type="GO" id="GO:0000287">
    <property type="term" value="F:magnesium ion binding"/>
    <property type="evidence" value="ECO:0007669"/>
    <property type="project" value="TreeGrafter"/>
</dbReference>
<dbReference type="NCBIfam" id="TIGR00099">
    <property type="entry name" value="Cof-subfamily"/>
    <property type="match status" value="1"/>
</dbReference>
<dbReference type="InterPro" id="IPR006379">
    <property type="entry name" value="HAD-SF_hydro_IIB"/>
</dbReference>
<gene>
    <name evidence="1" type="ORF">EEI45_01585</name>
</gene>
<dbReference type="GO" id="GO:0016791">
    <property type="term" value="F:phosphatase activity"/>
    <property type="evidence" value="ECO:0007669"/>
    <property type="project" value="TreeGrafter"/>
</dbReference>
<dbReference type="Pfam" id="PF08282">
    <property type="entry name" value="Hydrolase_3"/>
    <property type="match status" value="1"/>
</dbReference>
<protein>
    <submittedName>
        <fullName evidence="1">HAD family phosphatase</fullName>
    </submittedName>
</protein>
<dbReference type="InterPro" id="IPR000150">
    <property type="entry name" value="Cof"/>
</dbReference>
<dbReference type="PANTHER" id="PTHR10000">
    <property type="entry name" value="PHOSPHOSERINE PHOSPHATASE"/>
    <property type="match status" value="1"/>
</dbReference>
<keyword evidence="2" id="KW-1185">Reference proteome</keyword>
<dbReference type="Gene3D" id="3.40.50.1000">
    <property type="entry name" value="HAD superfamily/HAD-like"/>
    <property type="match status" value="1"/>
</dbReference>
<proteinExistence type="predicted"/>
<dbReference type="Gene3D" id="3.30.1240.10">
    <property type="match status" value="1"/>
</dbReference>
<evidence type="ECO:0000313" key="2">
    <source>
        <dbReference type="Proteomes" id="UP000278804"/>
    </source>
</evidence>
<dbReference type="Proteomes" id="UP000278804">
    <property type="component" value="Chromosome"/>
</dbReference>
<dbReference type="InterPro" id="IPR023214">
    <property type="entry name" value="HAD_sf"/>
</dbReference>
<organism evidence="1 2">
    <name type="scientific">Erysipelothrix piscisicarius</name>
    <dbReference type="NCBI Taxonomy" id="2485784"/>
    <lineage>
        <taxon>Bacteria</taxon>
        <taxon>Bacillati</taxon>
        <taxon>Bacillota</taxon>
        <taxon>Erysipelotrichia</taxon>
        <taxon>Erysipelotrichales</taxon>
        <taxon>Erysipelotrichaceae</taxon>
        <taxon>Erysipelothrix</taxon>
    </lineage>
</organism>
<sequence length="262" mass="29263">MIKLIATDMDHTLLDDDSNLPCNFEEVLAELKNNNIHMVLASGRTLFSIKKKAHDYIDDLSFVSDNGAIVEHQGKILYQSVFSKRDIKIVTEVFRQCKETSIIASGINCAYVELGDPVHEQYLEEYYPGFVIVDDLTDVDLNFVKITACSLHHTVSNFQEIVQSALNGTFNAVTAGAVWIDVMNSDVNKGQGIQHLLQTLNIDAADIVTFGDYHNDIQMLKLAGRSYAVSNAHEDVKRIVTEVIDSNNNNAVMNQIQKLITK</sequence>
<dbReference type="SUPFAM" id="SSF56784">
    <property type="entry name" value="HAD-like"/>
    <property type="match status" value="1"/>
</dbReference>
<dbReference type="SFLD" id="SFLDG01140">
    <property type="entry name" value="C2.B:_Phosphomannomutase_and_P"/>
    <property type="match status" value="1"/>
</dbReference>
<reference evidence="1 2" key="1">
    <citation type="journal article" date="2020" name="Int. J. Syst. Evol. Microbiol.">
        <title>Description of Erysipelothrix piscisicarius sp. nov., an emergent fish pathogen, and assessment of virulence using a tiger barb (Puntigrus tetrazona) infection model.</title>
        <authorList>
            <person name="Pomaranski E.K."/>
            <person name="Griffin M.J."/>
            <person name="Camus A.C."/>
            <person name="Armwood A.R."/>
            <person name="Shelley J."/>
            <person name="Waldbieser G.C."/>
            <person name="LaFrentz B.R."/>
            <person name="Garcia J.C."/>
            <person name="Yanong R."/>
            <person name="Soto E."/>
        </authorList>
    </citation>
    <scope>NUCLEOTIDE SEQUENCE [LARGE SCALE GENOMIC DNA]</scope>
    <source>
        <strain evidence="1 2">15TAL0474</strain>
    </source>
</reference>
<dbReference type="RefSeq" id="WP_125163873.1">
    <property type="nucleotide sequence ID" value="NZ_CP034234.1"/>
</dbReference>
<dbReference type="EMBL" id="CP034234">
    <property type="protein sequence ID" value="AZK43654.1"/>
    <property type="molecule type" value="Genomic_DNA"/>
</dbReference>
<dbReference type="InterPro" id="IPR036412">
    <property type="entry name" value="HAD-like_sf"/>
</dbReference>
<accession>A0A3S8RL55</accession>